<dbReference type="Gene3D" id="1.25.40.280">
    <property type="entry name" value="alix/aip1 like domains"/>
    <property type="match status" value="1"/>
</dbReference>
<dbReference type="Pfam" id="PF03097">
    <property type="entry name" value="BRO1"/>
    <property type="match status" value="1"/>
</dbReference>
<gene>
    <name evidence="3" type="primary">RIM20</name>
    <name evidence="3" type="ORF">MEQU1_001745</name>
</gene>
<dbReference type="Gene3D" id="1.20.140.50">
    <property type="entry name" value="alix/aip1 like domains"/>
    <property type="match status" value="1"/>
</dbReference>
<dbReference type="GO" id="GO:0005768">
    <property type="term" value="C:endosome"/>
    <property type="evidence" value="ECO:0007669"/>
    <property type="project" value="TreeGrafter"/>
</dbReference>
<dbReference type="Proteomes" id="UP001214415">
    <property type="component" value="Chromosome 3"/>
</dbReference>
<keyword evidence="4" id="KW-1185">Reference proteome</keyword>
<dbReference type="InterPro" id="IPR038499">
    <property type="entry name" value="BRO1_sf"/>
</dbReference>
<reference evidence="3" key="1">
    <citation type="submission" date="2023-03" db="EMBL/GenBank/DDBJ databases">
        <title>Mating type loci evolution in Malassezia.</title>
        <authorList>
            <person name="Coelho M.A."/>
        </authorList>
    </citation>
    <scope>NUCLEOTIDE SEQUENCE</scope>
    <source>
        <strain evidence="3">CBS 12830</strain>
    </source>
</reference>
<evidence type="ECO:0000313" key="3">
    <source>
        <dbReference type="EMBL" id="WFD23061.1"/>
    </source>
</evidence>
<dbReference type="PANTHER" id="PTHR23030">
    <property type="entry name" value="PCD6 INTERACTING PROTEIN-RELATED"/>
    <property type="match status" value="1"/>
</dbReference>
<comment type="similarity">
    <text evidence="1">Belongs to the palA/RIM20 family.</text>
</comment>
<name>A0AAF0IYN7_9BASI</name>
<dbReference type="InterPro" id="IPR025304">
    <property type="entry name" value="ALIX_V_dom"/>
</dbReference>
<sequence length="678" mass="75371">MSNLLSVPSPRTASVALRAPVLAHLRDAFPDMEASLFERDIDAWTSARNACIQQSALSQDVSLWLRYAAQLAFLGRVLGESCGASFPWADIFSTSAPVPYDRLDTERAYVLLHLATQYAQLGTQELRSDAESVKRAANYFQWAAGCLSLVEACTDTPPAAQALCLKQLMLAQAQECVWQKAVHDGLLPTTIAKLSRSTADLYAASAQAAVTAGVPPGWRVHIECKRWHFSAAAEYRKSCDDLAHRRYADELGRLRVASQAVAHARALPTRLLPQPAVLHDLLSLEQVLATNLSRATKDNDLIYLQAPTGAAALPDMGTALMVRDVCPTELQAPVAFLKRLATSGTPLLFGRLVTYGVDVAVRVYNDRRQQWLTGTLEPLARDLDASLASELAAAHIPATLERLEAPAQWPATWDAYMAAIQRVPLAALEQRVRAIEELAARCHALLAEIERQPGHDAAMLQEYERILAQAADSDARVQVQLRTYAPRLRVWEKGRHALREALTPSALAVRDAHAQLANDVRALRAQKEQLDDMVPQRRSIILRAHAMMENDEIRQRLMDVVRARRLGELDESLSAGVDPAALQDVLEHALEPYDAFLQEMHESGAAQRTRLRELRRAHTRLLREPTMARALDAQVEARRTWEDAFHAWQALQTHLEEGALFYERLARLLQQLQGDTTH</sequence>
<dbReference type="InterPro" id="IPR004328">
    <property type="entry name" value="BRO1_dom"/>
</dbReference>
<protein>
    <submittedName>
        <fullName evidence="3">PH-response regulator protein palA/rim20</fullName>
    </submittedName>
</protein>
<dbReference type="SMART" id="SM01041">
    <property type="entry name" value="BRO1"/>
    <property type="match status" value="1"/>
</dbReference>
<dbReference type="EMBL" id="CP119902">
    <property type="protein sequence ID" value="WFD23061.1"/>
    <property type="molecule type" value="Genomic_DNA"/>
</dbReference>
<dbReference type="Pfam" id="PF13949">
    <property type="entry name" value="ALIX_LYPXL_bnd"/>
    <property type="match status" value="1"/>
</dbReference>
<dbReference type="AlphaFoldDB" id="A0AAF0IYN7"/>
<proteinExistence type="inferred from homology"/>
<feature type="domain" description="BRO1" evidence="2">
    <location>
        <begin position="3"/>
        <end position="370"/>
    </location>
</feature>
<accession>A0AAF0IYN7</accession>
<evidence type="ECO:0000256" key="1">
    <source>
        <dbReference type="ARBA" id="ARBA00038154"/>
    </source>
</evidence>
<dbReference type="PROSITE" id="PS51180">
    <property type="entry name" value="BRO1"/>
    <property type="match status" value="1"/>
</dbReference>
<evidence type="ECO:0000313" key="4">
    <source>
        <dbReference type="Proteomes" id="UP001214415"/>
    </source>
</evidence>
<evidence type="ECO:0000259" key="2">
    <source>
        <dbReference type="PROSITE" id="PS51180"/>
    </source>
</evidence>
<organism evidence="3 4">
    <name type="scientific">Malassezia equina</name>
    <dbReference type="NCBI Taxonomy" id="1381935"/>
    <lineage>
        <taxon>Eukaryota</taxon>
        <taxon>Fungi</taxon>
        <taxon>Dikarya</taxon>
        <taxon>Basidiomycota</taxon>
        <taxon>Ustilaginomycotina</taxon>
        <taxon>Malasseziomycetes</taxon>
        <taxon>Malasseziales</taxon>
        <taxon>Malasseziaceae</taxon>
        <taxon>Malassezia</taxon>
    </lineage>
</organism>
<dbReference type="PANTHER" id="PTHR23030:SF39">
    <property type="entry name" value="PROGRAMMED CELL DEATH 6-INTERACTING PROTEIN"/>
    <property type="match status" value="1"/>
</dbReference>